<dbReference type="GO" id="GO:0046872">
    <property type="term" value="F:metal ion binding"/>
    <property type="evidence" value="ECO:0007669"/>
    <property type="project" value="UniProtKB-KW"/>
</dbReference>
<dbReference type="Proteomes" id="UP000887568">
    <property type="component" value="Unplaced"/>
</dbReference>
<evidence type="ECO:0000256" key="6">
    <source>
        <dbReference type="ARBA" id="ARBA00022837"/>
    </source>
</evidence>
<evidence type="ECO:0000256" key="1">
    <source>
        <dbReference type="ARBA" id="ARBA00002219"/>
    </source>
</evidence>
<dbReference type="RefSeq" id="XP_038046791.1">
    <property type="nucleotide sequence ID" value="XM_038190863.1"/>
</dbReference>
<dbReference type="GO" id="GO:0010185">
    <property type="term" value="P:regulation of cellular defense response"/>
    <property type="evidence" value="ECO:0007669"/>
    <property type="project" value="UniProtKB-ARBA"/>
</dbReference>
<keyword evidence="8" id="KW-0732">Signal</keyword>
<dbReference type="AlphaFoldDB" id="A0A913Z712"/>
<evidence type="ECO:0000256" key="5">
    <source>
        <dbReference type="ARBA" id="ARBA00022734"/>
    </source>
</evidence>
<feature type="signal peptide" evidence="8">
    <location>
        <begin position="1"/>
        <end position="19"/>
    </location>
</feature>
<evidence type="ECO:0000313" key="11">
    <source>
        <dbReference type="Proteomes" id="UP000887568"/>
    </source>
</evidence>
<evidence type="ECO:0000256" key="4">
    <source>
        <dbReference type="ARBA" id="ARBA00022723"/>
    </source>
</evidence>
<evidence type="ECO:0000256" key="7">
    <source>
        <dbReference type="ARBA" id="ARBA00023157"/>
    </source>
</evidence>
<dbReference type="PANTHER" id="PTHR45713:SF15">
    <property type="entry name" value="F5_8 TYPE C DOMAIN-CONTAINING PROTEIN"/>
    <property type="match status" value="1"/>
</dbReference>
<dbReference type="PANTHER" id="PTHR45713">
    <property type="entry name" value="FTP DOMAIN-CONTAINING PROTEIN"/>
    <property type="match status" value="1"/>
</dbReference>
<dbReference type="OrthoDB" id="547680at2759"/>
<comment type="subunit">
    <text evidence="3">Homotrimer.</text>
</comment>
<keyword evidence="11" id="KW-1185">Reference proteome</keyword>
<evidence type="ECO:0000259" key="9">
    <source>
        <dbReference type="SMART" id="SM00607"/>
    </source>
</evidence>
<comment type="function">
    <text evidence="1">Acts as a defensive agent. Recognizes blood group fucosylated oligosaccharides including A, B, H and Lewis B-type antigens. Does not recognize Lewis A antigen and has low affinity for monovalent haptens.</text>
</comment>
<reference evidence="10" key="1">
    <citation type="submission" date="2022-11" db="UniProtKB">
        <authorList>
            <consortium name="EnsemblMetazoa"/>
        </authorList>
    </citation>
    <scope>IDENTIFICATION</scope>
</reference>
<evidence type="ECO:0000256" key="8">
    <source>
        <dbReference type="SAM" id="SignalP"/>
    </source>
</evidence>
<dbReference type="GeneID" id="119720998"/>
<dbReference type="Pfam" id="PF22633">
    <property type="entry name" value="F5_F8_type_C_2"/>
    <property type="match status" value="1"/>
</dbReference>
<keyword evidence="7" id="KW-1015">Disulfide bond</keyword>
<dbReference type="InterPro" id="IPR008979">
    <property type="entry name" value="Galactose-bd-like_sf"/>
</dbReference>
<evidence type="ECO:0000256" key="3">
    <source>
        <dbReference type="ARBA" id="ARBA00011233"/>
    </source>
</evidence>
<name>A0A913Z712_PATMI</name>
<organism evidence="10 11">
    <name type="scientific">Patiria miniata</name>
    <name type="common">Bat star</name>
    <name type="synonym">Asterina miniata</name>
    <dbReference type="NCBI Taxonomy" id="46514"/>
    <lineage>
        <taxon>Eukaryota</taxon>
        <taxon>Metazoa</taxon>
        <taxon>Echinodermata</taxon>
        <taxon>Eleutherozoa</taxon>
        <taxon>Asterozoa</taxon>
        <taxon>Asteroidea</taxon>
        <taxon>Valvatacea</taxon>
        <taxon>Valvatida</taxon>
        <taxon>Asterinidae</taxon>
        <taxon>Patiria</taxon>
    </lineage>
</organism>
<dbReference type="InterPro" id="IPR051941">
    <property type="entry name" value="BG_Antigen-Binding_Lectin"/>
</dbReference>
<keyword evidence="5" id="KW-0430">Lectin</keyword>
<dbReference type="SUPFAM" id="SSF49785">
    <property type="entry name" value="Galactose-binding domain-like"/>
    <property type="match status" value="1"/>
</dbReference>
<evidence type="ECO:0000313" key="10">
    <source>
        <dbReference type="EnsemblMetazoa" id="XP_038046791.1"/>
    </source>
</evidence>
<comment type="similarity">
    <text evidence="2">Belongs to the fucolectin family.</text>
</comment>
<evidence type="ECO:0000256" key="2">
    <source>
        <dbReference type="ARBA" id="ARBA00010147"/>
    </source>
</evidence>
<dbReference type="GO" id="GO:0042806">
    <property type="term" value="F:fucose binding"/>
    <property type="evidence" value="ECO:0007669"/>
    <property type="project" value="UniProtKB-ARBA"/>
</dbReference>
<dbReference type="EnsemblMetazoa" id="XM_038190863.1">
    <property type="protein sequence ID" value="XP_038046791.1"/>
    <property type="gene ID" value="LOC119720998"/>
</dbReference>
<dbReference type="Gene3D" id="2.60.120.260">
    <property type="entry name" value="Galactose-binding domain-like"/>
    <property type="match status" value="1"/>
</dbReference>
<proteinExistence type="inferred from homology"/>
<dbReference type="InterPro" id="IPR006585">
    <property type="entry name" value="FTP1"/>
</dbReference>
<keyword evidence="6" id="KW-0106">Calcium</keyword>
<accession>A0A913Z712</accession>
<sequence length="244" mass="26742">CYRFGFFLAVYLEWSDVTANVCYLGQLPDPSHPGKLRWVMPTNKRRDQCSCTSLLPAGILKAPSGPHRPYYVDRPLFTNDKEKISDLFDCGEEFSIIGKPAEQSSTYRARTAAKAVDGNVDTQTNGNCAHTGGPDAKAEYQPWWRVDLEGEHCITQVSILNRGHCCSERTTHAVVRAGPSTNVTNNPTCGSPVTAEQAAPPGGLIEMACEPPLRARYVSVDIPVVTILNFCEVTVKELPLSKCP</sequence>
<dbReference type="SMART" id="SM00607">
    <property type="entry name" value="FTP"/>
    <property type="match status" value="1"/>
</dbReference>
<feature type="chain" id="PRO_5037976685" description="Fucolectin tachylectin-4 pentraxin-1 domain-containing protein" evidence="8">
    <location>
        <begin position="20"/>
        <end position="244"/>
    </location>
</feature>
<protein>
    <recommendedName>
        <fullName evidence="9">Fucolectin tachylectin-4 pentraxin-1 domain-containing protein</fullName>
    </recommendedName>
</protein>
<keyword evidence="4" id="KW-0479">Metal-binding</keyword>
<dbReference type="GO" id="GO:0001868">
    <property type="term" value="P:regulation of complement activation, lectin pathway"/>
    <property type="evidence" value="ECO:0007669"/>
    <property type="project" value="UniProtKB-ARBA"/>
</dbReference>
<feature type="domain" description="Fucolectin tachylectin-4 pentraxin-1" evidence="9">
    <location>
        <begin position="92"/>
        <end position="241"/>
    </location>
</feature>
<dbReference type="OMA" id="NGNCAHT"/>